<sequence length="173" mass="19301">MVGVMHYRDYGQTTTGCLSRPMFVLLSAGTTEEDFLLKVLQLGKTILVTSFAENVGQQMKTPRTPIWLVLTNETIPDEFFYGMYPAMSIPMASLVLTDSSQLASDSQNLGDGCIELEEVYRVQEEEPLTMIKLGTWNRETGLSWTDKTLIERRSDLQSAVIPALTRDVSGPTL</sequence>
<dbReference type="EMBL" id="OE199570">
    <property type="protein sequence ID" value="CAD7580389.1"/>
    <property type="molecule type" value="Genomic_DNA"/>
</dbReference>
<dbReference type="AlphaFoldDB" id="A0A7R9JK85"/>
<organism evidence="1">
    <name type="scientific">Timema californicum</name>
    <name type="common">California timema</name>
    <name type="synonym">Walking stick</name>
    <dbReference type="NCBI Taxonomy" id="61474"/>
    <lineage>
        <taxon>Eukaryota</taxon>
        <taxon>Metazoa</taxon>
        <taxon>Ecdysozoa</taxon>
        <taxon>Arthropoda</taxon>
        <taxon>Hexapoda</taxon>
        <taxon>Insecta</taxon>
        <taxon>Pterygota</taxon>
        <taxon>Neoptera</taxon>
        <taxon>Polyneoptera</taxon>
        <taxon>Phasmatodea</taxon>
        <taxon>Timematodea</taxon>
        <taxon>Timematoidea</taxon>
        <taxon>Timematidae</taxon>
        <taxon>Timema</taxon>
    </lineage>
</organism>
<reference evidence="1" key="1">
    <citation type="submission" date="2020-11" db="EMBL/GenBank/DDBJ databases">
        <authorList>
            <person name="Tran Van P."/>
        </authorList>
    </citation>
    <scope>NUCLEOTIDE SEQUENCE</scope>
</reference>
<gene>
    <name evidence="1" type="ORF">TCMB3V08_LOCUS12922</name>
</gene>
<accession>A0A7R9JK85</accession>
<name>A0A7R9JK85_TIMCA</name>
<proteinExistence type="predicted"/>
<evidence type="ECO:0000313" key="1">
    <source>
        <dbReference type="EMBL" id="CAD7580389.1"/>
    </source>
</evidence>
<protein>
    <submittedName>
        <fullName evidence="1">(California timema) hypothetical protein</fullName>
    </submittedName>
</protein>